<accession>A0A517YU61</accession>
<keyword evidence="2" id="KW-1185">Reference proteome</keyword>
<evidence type="ECO:0000313" key="2">
    <source>
        <dbReference type="Proteomes" id="UP000317369"/>
    </source>
</evidence>
<protein>
    <submittedName>
        <fullName evidence="1">Uncharacterized protein</fullName>
    </submittedName>
</protein>
<dbReference type="KEGG" id="pcor:KS4_18320"/>
<name>A0A517YU61_9BACT</name>
<sequence length="110" mass="12398">MQSTVKQPISRQDLKNDIVVSVAREMRLRPHLFALSNANIQLLAKGRQAIAIIMRRRITGITQTEIGECLGGYKQRRVSKWIEDGKDNPEVMEIVENAANFKNADFGTGM</sequence>
<proteinExistence type="predicted"/>
<gene>
    <name evidence="1" type="ORF">KS4_18320</name>
</gene>
<evidence type="ECO:0000313" key="1">
    <source>
        <dbReference type="EMBL" id="QDU33775.1"/>
    </source>
</evidence>
<dbReference type="Proteomes" id="UP000317369">
    <property type="component" value="Chromosome"/>
</dbReference>
<organism evidence="1 2">
    <name type="scientific">Poriferisphaera corsica</name>
    <dbReference type="NCBI Taxonomy" id="2528020"/>
    <lineage>
        <taxon>Bacteria</taxon>
        <taxon>Pseudomonadati</taxon>
        <taxon>Planctomycetota</taxon>
        <taxon>Phycisphaerae</taxon>
        <taxon>Phycisphaerales</taxon>
        <taxon>Phycisphaeraceae</taxon>
        <taxon>Poriferisphaera</taxon>
    </lineage>
</organism>
<dbReference type="RefSeq" id="WP_145077074.1">
    <property type="nucleotide sequence ID" value="NZ_CP036425.1"/>
</dbReference>
<reference evidence="1 2" key="1">
    <citation type="submission" date="2019-02" db="EMBL/GenBank/DDBJ databases">
        <title>Deep-cultivation of Planctomycetes and their phenomic and genomic characterization uncovers novel biology.</title>
        <authorList>
            <person name="Wiegand S."/>
            <person name="Jogler M."/>
            <person name="Boedeker C."/>
            <person name="Pinto D."/>
            <person name="Vollmers J."/>
            <person name="Rivas-Marin E."/>
            <person name="Kohn T."/>
            <person name="Peeters S.H."/>
            <person name="Heuer A."/>
            <person name="Rast P."/>
            <person name="Oberbeckmann S."/>
            <person name="Bunk B."/>
            <person name="Jeske O."/>
            <person name="Meyerdierks A."/>
            <person name="Storesund J.E."/>
            <person name="Kallscheuer N."/>
            <person name="Luecker S."/>
            <person name="Lage O.M."/>
            <person name="Pohl T."/>
            <person name="Merkel B.J."/>
            <person name="Hornburger P."/>
            <person name="Mueller R.-W."/>
            <person name="Bruemmer F."/>
            <person name="Labrenz M."/>
            <person name="Spormann A.M."/>
            <person name="Op den Camp H."/>
            <person name="Overmann J."/>
            <person name="Amann R."/>
            <person name="Jetten M.S.M."/>
            <person name="Mascher T."/>
            <person name="Medema M.H."/>
            <person name="Devos D.P."/>
            <person name="Kaster A.-K."/>
            <person name="Ovreas L."/>
            <person name="Rohde M."/>
            <person name="Galperin M.Y."/>
            <person name="Jogler C."/>
        </authorList>
    </citation>
    <scope>NUCLEOTIDE SEQUENCE [LARGE SCALE GENOMIC DNA]</scope>
    <source>
        <strain evidence="1 2">KS4</strain>
    </source>
</reference>
<dbReference type="AlphaFoldDB" id="A0A517YU61"/>
<dbReference type="EMBL" id="CP036425">
    <property type="protein sequence ID" value="QDU33775.1"/>
    <property type="molecule type" value="Genomic_DNA"/>
</dbReference>